<comment type="caution">
    <text evidence="3">The sequence shown here is derived from an EMBL/GenBank/DDBJ whole genome shotgun (WGS) entry which is preliminary data.</text>
</comment>
<dbReference type="SUPFAM" id="SSF57667">
    <property type="entry name" value="beta-beta-alpha zinc fingers"/>
    <property type="match status" value="1"/>
</dbReference>
<name>A0A504JKT3_9FLAO</name>
<feature type="transmembrane region" description="Helical" evidence="1">
    <location>
        <begin position="65"/>
        <end position="82"/>
    </location>
</feature>
<organism evidence="3 4">
    <name type="scientific">Aquimarina algicola</name>
    <dbReference type="NCBI Taxonomy" id="2589995"/>
    <lineage>
        <taxon>Bacteria</taxon>
        <taxon>Pseudomonadati</taxon>
        <taxon>Bacteroidota</taxon>
        <taxon>Flavobacteriia</taxon>
        <taxon>Flavobacteriales</taxon>
        <taxon>Flavobacteriaceae</taxon>
        <taxon>Aquimarina</taxon>
    </lineage>
</organism>
<evidence type="ECO:0000313" key="4">
    <source>
        <dbReference type="Proteomes" id="UP000315540"/>
    </source>
</evidence>
<dbReference type="EMBL" id="VFWZ01000002">
    <property type="protein sequence ID" value="TPN87161.1"/>
    <property type="molecule type" value="Genomic_DNA"/>
</dbReference>
<dbReference type="RefSeq" id="WP_140591468.1">
    <property type="nucleotide sequence ID" value="NZ_VFWZ01000002.1"/>
</dbReference>
<evidence type="ECO:0000313" key="3">
    <source>
        <dbReference type="EMBL" id="TPN87161.1"/>
    </source>
</evidence>
<dbReference type="SMART" id="SM00355">
    <property type="entry name" value="ZnF_C2H2"/>
    <property type="match status" value="1"/>
</dbReference>
<dbReference type="PROSITE" id="PS50157">
    <property type="entry name" value="ZINC_FINGER_C2H2_2"/>
    <property type="match status" value="1"/>
</dbReference>
<feature type="transmembrane region" description="Helical" evidence="1">
    <location>
        <begin position="9"/>
        <end position="28"/>
    </location>
</feature>
<reference evidence="3 4" key="1">
    <citation type="submission" date="2019-06" db="EMBL/GenBank/DDBJ databases">
        <authorList>
            <person name="Meng X."/>
        </authorList>
    </citation>
    <scope>NUCLEOTIDE SEQUENCE [LARGE SCALE GENOMIC DNA]</scope>
    <source>
        <strain evidence="3 4">M625</strain>
    </source>
</reference>
<dbReference type="Proteomes" id="UP000315540">
    <property type="component" value="Unassembled WGS sequence"/>
</dbReference>
<sequence>MKKLIEKDLFGIIAMAILLIPQIAHTLYVFEANSHYDHPWFSWCYAIGVDLAILIFTVKGWLRTAFIYLFATLAHNLVYQFMPEGVVSSVLLSIVQSATLFSFCHLFFKKKKVDQKTEEVGVQLSEEALKIHRAIEAGVRFKPQPYVCPECNEPFSNSKQLNGHISAHKSRKEWEPERYGAWELENDQRIQLL</sequence>
<keyword evidence="4" id="KW-1185">Reference proteome</keyword>
<feature type="transmembrane region" description="Helical" evidence="1">
    <location>
        <begin position="40"/>
        <end position="58"/>
    </location>
</feature>
<keyword evidence="1" id="KW-0812">Transmembrane</keyword>
<dbReference type="InterPro" id="IPR036236">
    <property type="entry name" value="Znf_C2H2_sf"/>
</dbReference>
<evidence type="ECO:0000256" key="1">
    <source>
        <dbReference type="SAM" id="Phobius"/>
    </source>
</evidence>
<gene>
    <name evidence="3" type="ORF">FHK87_06105</name>
</gene>
<dbReference type="AlphaFoldDB" id="A0A504JKT3"/>
<proteinExistence type="predicted"/>
<feature type="transmembrane region" description="Helical" evidence="1">
    <location>
        <begin position="88"/>
        <end position="108"/>
    </location>
</feature>
<feature type="domain" description="C2H2-type" evidence="2">
    <location>
        <begin position="146"/>
        <end position="173"/>
    </location>
</feature>
<keyword evidence="1" id="KW-1133">Transmembrane helix</keyword>
<dbReference type="InterPro" id="IPR013087">
    <property type="entry name" value="Znf_C2H2_type"/>
</dbReference>
<protein>
    <submittedName>
        <fullName evidence="3">C2H2-type zinc finger protein</fullName>
    </submittedName>
</protein>
<accession>A0A504JKT3</accession>
<evidence type="ECO:0000259" key="2">
    <source>
        <dbReference type="PROSITE" id="PS50157"/>
    </source>
</evidence>
<dbReference type="PROSITE" id="PS00028">
    <property type="entry name" value="ZINC_FINGER_C2H2_1"/>
    <property type="match status" value="1"/>
</dbReference>
<keyword evidence="1" id="KW-0472">Membrane</keyword>
<dbReference type="OrthoDB" id="1162614at2"/>
<dbReference type="Gene3D" id="3.30.160.60">
    <property type="entry name" value="Classic Zinc Finger"/>
    <property type="match status" value="1"/>
</dbReference>